<dbReference type="SUPFAM" id="SSF50978">
    <property type="entry name" value="WD40 repeat-like"/>
    <property type="match status" value="1"/>
</dbReference>
<dbReference type="GO" id="GO:0007020">
    <property type="term" value="P:microtubule nucleation"/>
    <property type="evidence" value="ECO:0007669"/>
    <property type="project" value="TreeGrafter"/>
</dbReference>
<comment type="caution">
    <text evidence="2">The sequence shown here is derived from an EMBL/GenBank/DDBJ whole genome shotgun (WGS) entry which is preliminary data.</text>
</comment>
<feature type="compositionally biased region" description="Low complexity" evidence="1">
    <location>
        <begin position="705"/>
        <end position="717"/>
    </location>
</feature>
<evidence type="ECO:0000256" key="1">
    <source>
        <dbReference type="SAM" id="MobiDB-lite"/>
    </source>
</evidence>
<dbReference type="GO" id="GO:0043015">
    <property type="term" value="F:gamma-tubulin binding"/>
    <property type="evidence" value="ECO:0007669"/>
    <property type="project" value="TreeGrafter"/>
</dbReference>
<feature type="region of interest" description="Disordered" evidence="1">
    <location>
        <begin position="326"/>
        <end position="355"/>
    </location>
</feature>
<feature type="region of interest" description="Disordered" evidence="1">
    <location>
        <begin position="899"/>
        <end position="923"/>
    </location>
</feature>
<name>A0A1Y1XSE9_9FUNG</name>
<dbReference type="Proteomes" id="UP000193944">
    <property type="component" value="Unassembled WGS sequence"/>
</dbReference>
<accession>A0A1Y1XSE9</accession>
<dbReference type="GO" id="GO:0000922">
    <property type="term" value="C:spindle pole"/>
    <property type="evidence" value="ECO:0007669"/>
    <property type="project" value="TreeGrafter"/>
</dbReference>
<keyword evidence="3" id="KW-1185">Reference proteome</keyword>
<proteinExistence type="predicted"/>
<dbReference type="PANTHER" id="PTHR44414:SF1">
    <property type="entry name" value="PROTEIN NEDD1"/>
    <property type="match status" value="1"/>
</dbReference>
<feature type="compositionally biased region" description="Low complexity" evidence="1">
    <location>
        <begin position="470"/>
        <end position="479"/>
    </location>
</feature>
<dbReference type="STRING" id="1754192.A0A1Y1XSE9"/>
<feature type="region of interest" description="Disordered" evidence="1">
    <location>
        <begin position="838"/>
        <end position="867"/>
    </location>
</feature>
<organism evidence="2 3">
    <name type="scientific">Anaeromyces robustus</name>
    <dbReference type="NCBI Taxonomy" id="1754192"/>
    <lineage>
        <taxon>Eukaryota</taxon>
        <taxon>Fungi</taxon>
        <taxon>Fungi incertae sedis</taxon>
        <taxon>Chytridiomycota</taxon>
        <taxon>Chytridiomycota incertae sedis</taxon>
        <taxon>Neocallimastigomycetes</taxon>
        <taxon>Neocallimastigales</taxon>
        <taxon>Neocallimastigaceae</taxon>
        <taxon>Anaeromyces</taxon>
    </lineage>
</organism>
<dbReference type="InterPro" id="IPR036322">
    <property type="entry name" value="WD40_repeat_dom_sf"/>
</dbReference>
<dbReference type="GO" id="GO:0036064">
    <property type="term" value="C:ciliary basal body"/>
    <property type="evidence" value="ECO:0007669"/>
    <property type="project" value="TreeGrafter"/>
</dbReference>
<feature type="compositionally biased region" description="Basic and acidic residues" evidence="1">
    <location>
        <begin position="424"/>
        <end position="436"/>
    </location>
</feature>
<feature type="compositionally biased region" description="Low complexity" evidence="1">
    <location>
        <begin position="339"/>
        <end position="355"/>
    </location>
</feature>
<feature type="compositionally biased region" description="Polar residues" evidence="1">
    <location>
        <begin position="630"/>
        <end position="640"/>
    </location>
</feature>
<reference evidence="2 3" key="1">
    <citation type="submission" date="2016-08" db="EMBL/GenBank/DDBJ databases">
        <title>A Parts List for Fungal Cellulosomes Revealed by Comparative Genomics.</title>
        <authorList>
            <consortium name="DOE Joint Genome Institute"/>
            <person name="Haitjema C.H."/>
            <person name="Gilmore S.P."/>
            <person name="Henske J.K."/>
            <person name="Solomon K.V."/>
            <person name="De Groot R."/>
            <person name="Kuo A."/>
            <person name="Mondo S.J."/>
            <person name="Salamov A.A."/>
            <person name="Labutti K."/>
            <person name="Zhao Z."/>
            <person name="Chiniquy J."/>
            <person name="Barry K."/>
            <person name="Brewer H.M."/>
            <person name="Purvine S.O."/>
            <person name="Wright A.T."/>
            <person name="Boxma B."/>
            <person name="Van Alen T."/>
            <person name="Hackstein J.H."/>
            <person name="Baker S.E."/>
            <person name="Grigoriev I.V."/>
            <person name="O'Malley M.A."/>
        </authorList>
    </citation>
    <scope>NUCLEOTIDE SEQUENCE [LARGE SCALE GENOMIC DNA]</scope>
    <source>
        <strain evidence="2 3">S4</strain>
    </source>
</reference>
<evidence type="ECO:0000313" key="2">
    <source>
        <dbReference type="EMBL" id="ORX88234.1"/>
    </source>
</evidence>
<dbReference type="OrthoDB" id="1602884at2759"/>
<dbReference type="GO" id="GO:0005814">
    <property type="term" value="C:centriole"/>
    <property type="evidence" value="ECO:0007669"/>
    <property type="project" value="TreeGrafter"/>
</dbReference>
<reference evidence="2 3" key="2">
    <citation type="submission" date="2016-08" db="EMBL/GenBank/DDBJ databases">
        <title>Pervasive Adenine N6-methylation of Active Genes in Fungi.</title>
        <authorList>
            <consortium name="DOE Joint Genome Institute"/>
            <person name="Mondo S.J."/>
            <person name="Dannebaum R.O."/>
            <person name="Kuo R.C."/>
            <person name="Labutti K."/>
            <person name="Haridas S."/>
            <person name="Kuo A."/>
            <person name="Salamov A."/>
            <person name="Ahrendt S.R."/>
            <person name="Lipzen A."/>
            <person name="Sullivan W."/>
            <person name="Andreopoulos W.B."/>
            <person name="Clum A."/>
            <person name="Lindquist E."/>
            <person name="Daum C."/>
            <person name="Ramamoorthy G.K."/>
            <person name="Gryganskyi A."/>
            <person name="Culley D."/>
            <person name="Magnuson J.K."/>
            <person name="James T.Y."/>
            <person name="O'Malley M.A."/>
            <person name="Stajich J.E."/>
            <person name="Spatafora J.W."/>
            <person name="Visel A."/>
            <person name="Grigoriev I.V."/>
        </authorList>
    </citation>
    <scope>NUCLEOTIDE SEQUENCE [LARGE SCALE GENOMIC DNA]</scope>
    <source>
        <strain evidence="2 3">S4</strain>
    </source>
</reference>
<dbReference type="GO" id="GO:0000278">
    <property type="term" value="P:mitotic cell cycle"/>
    <property type="evidence" value="ECO:0007669"/>
    <property type="project" value="TreeGrafter"/>
</dbReference>
<dbReference type="GO" id="GO:0005737">
    <property type="term" value="C:cytoplasm"/>
    <property type="evidence" value="ECO:0007669"/>
    <property type="project" value="TreeGrafter"/>
</dbReference>
<dbReference type="InterPro" id="IPR015943">
    <property type="entry name" value="WD40/YVTN_repeat-like_dom_sf"/>
</dbReference>
<feature type="compositionally biased region" description="Low complexity" evidence="1">
    <location>
        <begin position="441"/>
        <end position="460"/>
    </location>
</feature>
<feature type="compositionally biased region" description="Low complexity" evidence="1">
    <location>
        <begin position="641"/>
        <end position="671"/>
    </location>
</feature>
<protein>
    <submittedName>
        <fullName evidence="2">Uncharacterized protein</fullName>
    </submittedName>
</protein>
<dbReference type="Gene3D" id="2.130.10.10">
    <property type="entry name" value="YVTN repeat-like/Quinoprotein amine dehydrogenase"/>
    <property type="match status" value="2"/>
</dbReference>
<feature type="region of interest" description="Disordered" evidence="1">
    <location>
        <begin position="697"/>
        <end position="717"/>
    </location>
</feature>
<feature type="region of interest" description="Disordered" evidence="1">
    <location>
        <begin position="505"/>
        <end position="550"/>
    </location>
</feature>
<feature type="region of interest" description="Disordered" evidence="1">
    <location>
        <begin position="620"/>
        <end position="671"/>
    </location>
</feature>
<dbReference type="InterPro" id="IPR001680">
    <property type="entry name" value="WD40_rpt"/>
</dbReference>
<dbReference type="AlphaFoldDB" id="A0A1Y1XSE9"/>
<gene>
    <name evidence="2" type="ORF">BCR32DRAFT_288746</name>
</gene>
<evidence type="ECO:0000313" key="3">
    <source>
        <dbReference type="Proteomes" id="UP000193944"/>
    </source>
</evidence>
<dbReference type="InterPro" id="IPR052818">
    <property type="entry name" value="NEDD1_Spindle_Assembly"/>
</dbReference>
<sequence length="1029" mass="116419">MAPLLASADSNIIKLWNCGYNKDNTKGNLLFQLRNTFSPFDTSLTISCIEWSQDSTKLVIGTFEGEIILIDFENSTTQKILVEKEKIYSVRFFQKSKYLLISGNKKIIRWDIKEKKFLNSLAANKTSTVVLISTNPEENQIAAGSSDGSIILFNFESGTKKLLKNNSKQAINCIEFSKQKTHYLAMAGDDGNIYIYSIRQSNKPISILENVHYAPIRSIQFDPKDKNIIFSVGLDKRVVISSIEDKKTILSFETPYTLNHVTTNPEGNVLACSTETGEILFYDLRFKRLVGTIPAYDNQPIKGLLFQYTKVSPAILKQMSKIPLNAESKDTTTSNYDGTNTKNENQNENFNNSSVMSMFSPLKNEEETKNNENKSSLKSNIEKTTKIISNEIKYSLPSHNNSLYKKSSSSFSLNLFKSNDSLEQKQDNNKFNKPIDIKNQSNNSMSSVIPSPSSGGSNSGFFANHSRKGSSSSINSFLSNTNTESINKQYQRQMRIEQLRQQLKQNNNNNNNSNNNINNNNNNSDNNNNINDTIGLTTNKPSTDSLSLSSSYNSNKSFNNINLMNMNQNKINNFNQERSQTPPIVSSSSKFVPLEKHNSLSNMKPHSSNLTNLLSSLKRSKSLAEKPKSKSNQSLHSMSPNLSYTNSTTISTSTSNINGNGNTKSPLLSRKISSSSSIGEFSKPLEAEYNSTLTMSTNSPYSSHSKLANNSTSLSSSLSSSLKQSQINQFFKPKPNNIVDPFDPTNLNNYDLISKDLNNLEDGRSESEYSYNPTVKDGRIGNINEASLENEYEKMMSNNNILPNTFDYYKNFNRYRSQSSPAPPPPYVEGDSMLSDTSTVTSTMFKKKQAQNQNQLQQQHQQQQQQSILPSQYNMDLPIPKVNSINNFLQQQELRNNAIKQQQQQNEDGYAFSSIPQSSSVFHHPELNQNDQERLMEGDYISIEDIQAIANHSIPHKMLLTALENSVEKIRDDFQEDMTNMHLEIIRQFHIQKIEFEKMFNQYSVISNIQKEIDYLREENIRLKNQQQN</sequence>
<feature type="compositionally biased region" description="Low complexity" evidence="1">
    <location>
        <begin position="506"/>
        <end position="532"/>
    </location>
</feature>
<dbReference type="EMBL" id="MCFG01000001">
    <property type="protein sequence ID" value="ORX88234.1"/>
    <property type="molecule type" value="Genomic_DNA"/>
</dbReference>
<dbReference type="PANTHER" id="PTHR44414">
    <property type="entry name" value="PROTEIN NEDD1"/>
    <property type="match status" value="1"/>
</dbReference>
<feature type="region of interest" description="Disordered" evidence="1">
    <location>
        <begin position="424"/>
        <end position="479"/>
    </location>
</feature>
<feature type="compositionally biased region" description="Polar residues" evidence="1">
    <location>
        <begin position="534"/>
        <end position="544"/>
    </location>
</feature>
<dbReference type="SMART" id="SM00320">
    <property type="entry name" value="WD40"/>
    <property type="match status" value="6"/>
</dbReference>
<feature type="compositionally biased region" description="Low complexity" evidence="1">
    <location>
        <begin position="850"/>
        <end position="866"/>
    </location>
</feature>